<reference evidence="1 2" key="1">
    <citation type="submission" date="2019-05" db="EMBL/GenBank/DDBJ databases">
        <title>Mikania micrantha, genome provides insights into the molecular mechanism of rapid growth.</title>
        <authorList>
            <person name="Liu B."/>
        </authorList>
    </citation>
    <scope>NUCLEOTIDE SEQUENCE [LARGE SCALE GENOMIC DNA]</scope>
    <source>
        <strain evidence="1">NLD-2019</strain>
        <tissue evidence="1">Leaf</tissue>
    </source>
</reference>
<protein>
    <submittedName>
        <fullName evidence="1">Uncharacterized protein</fullName>
    </submittedName>
</protein>
<organism evidence="1 2">
    <name type="scientific">Mikania micrantha</name>
    <name type="common">bitter vine</name>
    <dbReference type="NCBI Taxonomy" id="192012"/>
    <lineage>
        <taxon>Eukaryota</taxon>
        <taxon>Viridiplantae</taxon>
        <taxon>Streptophyta</taxon>
        <taxon>Embryophyta</taxon>
        <taxon>Tracheophyta</taxon>
        <taxon>Spermatophyta</taxon>
        <taxon>Magnoliopsida</taxon>
        <taxon>eudicotyledons</taxon>
        <taxon>Gunneridae</taxon>
        <taxon>Pentapetalae</taxon>
        <taxon>asterids</taxon>
        <taxon>campanulids</taxon>
        <taxon>Asterales</taxon>
        <taxon>Asteraceae</taxon>
        <taxon>Asteroideae</taxon>
        <taxon>Heliantheae alliance</taxon>
        <taxon>Eupatorieae</taxon>
        <taxon>Mikania</taxon>
    </lineage>
</organism>
<dbReference type="Proteomes" id="UP000326396">
    <property type="component" value="Linkage Group LG11"/>
</dbReference>
<keyword evidence="2" id="KW-1185">Reference proteome</keyword>
<evidence type="ECO:0000313" key="2">
    <source>
        <dbReference type="Proteomes" id="UP000326396"/>
    </source>
</evidence>
<comment type="caution">
    <text evidence="1">The sequence shown here is derived from an EMBL/GenBank/DDBJ whole genome shotgun (WGS) entry which is preliminary data.</text>
</comment>
<sequence>MKFKWTRELRSLNIALIFKWWWRALKGGIGLCYELIKHIHKVTFESEEKLGKVSYGGTWAAIVKIGKELQNEGKNIWQFFRRQVGDGTRINAGTQ</sequence>
<accession>A0A5N6PPD0</accession>
<gene>
    <name evidence="1" type="ORF">E3N88_06690</name>
</gene>
<evidence type="ECO:0000313" key="1">
    <source>
        <dbReference type="EMBL" id="KAD6795794.1"/>
    </source>
</evidence>
<dbReference type="AlphaFoldDB" id="A0A5N6PPD0"/>
<proteinExistence type="predicted"/>
<dbReference type="EMBL" id="SZYD01000003">
    <property type="protein sequence ID" value="KAD6795794.1"/>
    <property type="molecule type" value="Genomic_DNA"/>
</dbReference>
<name>A0A5N6PPD0_9ASTR</name>